<keyword evidence="1" id="KW-1133">Transmembrane helix</keyword>
<evidence type="ECO:0000313" key="2">
    <source>
        <dbReference type="EMBL" id="HFQ78338.1"/>
    </source>
</evidence>
<dbReference type="AlphaFoldDB" id="A0A7J3MXC3"/>
<reference evidence="3" key="1">
    <citation type="journal article" date="2020" name="mSystems">
        <title>Genome- and Community-Level Interaction Insights into Carbon Utilization and Element Cycling Functions of Hydrothermarchaeota in Hydrothermal Sediment.</title>
        <authorList>
            <person name="Zhou Z."/>
            <person name="Liu Y."/>
            <person name="Xu W."/>
            <person name="Pan J."/>
            <person name="Luo Z.H."/>
            <person name="Li M."/>
        </authorList>
    </citation>
    <scope>NUCLEOTIDE SEQUENCE [LARGE SCALE GENOMIC DNA]</scope>
    <source>
        <strain evidence="2">SpSt-629</strain>
        <strain evidence="3">SpSt-688</strain>
    </source>
</reference>
<feature type="transmembrane region" description="Helical" evidence="1">
    <location>
        <begin position="107"/>
        <end position="125"/>
    </location>
</feature>
<organism evidence="3">
    <name type="scientific">Ignisphaera aggregans</name>
    <dbReference type="NCBI Taxonomy" id="334771"/>
    <lineage>
        <taxon>Archaea</taxon>
        <taxon>Thermoproteota</taxon>
        <taxon>Thermoprotei</taxon>
        <taxon>Desulfurococcales</taxon>
        <taxon>Desulfurococcaceae</taxon>
        <taxon>Ignisphaera</taxon>
    </lineage>
</organism>
<gene>
    <name evidence="2" type="ORF">ENT99_01365</name>
    <name evidence="3" type="ORF">ENU64_01995</name>
</gene>
<keyword evidence="1" id="KW-0812">Transmembrane</keyword>
<proteinExistence type="predicted"/>
<comment type="caution">
    <text evidence="3">The sequence shown here is derived from an EMBL/GenBank/DDBJ whole genome shotgun (WGS) entry which is preliminary data.</text>
</comment>
<feature type="transmembrane region" description="Helical" evidence="1">
    <location>
        <begin position="28"/>
        <end position="54"/>
    </location>
</feature>
<feature type="transmembrane region" description="Helical" evidence="1">
    <location>
        <begin position="198"/>
        <end position="216"/>
    </location>
</feature>
<evidence type="ECO:0000256" key="1">
    <source>
        <dbReference type="SAM" id="Phobius"/>
    </source>
</evidence>
<dbReference type="EMBL" id="DTAU01000031">
    <property type="protein sequence ID" value="HFQ78338.1"/>
    <property type="molecule type" value="Genomic_DNA"/>
</dbReference>
<keyword evidence="1" id="KW-0472">Membrane</keyword>
<feature type="transmembrane region" description="Helical" evidence="1">
    <location>
        <begin position="169"/>
        <end position="186"/>
    </location>
</feature>
<evidence type="ECO:0000313" key="3">
    <source>
        <dbReference type="EMBL" id="HGT98188.1"/>
    </source>
</evidence>
<protein>
    <submittedName>
        <fullName evidence="3">Uncharacterized protein</fullName>
    </submittedName>
</protein>
<sequence>MYIILLLLLLITVLIIIDVVKNSEYTNIAIFITVLLAFTFNYRYLVFLSLMIPVKSILQVFRFYKIAKMLGLYQVVKPFIPIAIYTISSLSIGYISRKAIIPLLDVWTSSTLFIMIMFLSLALTVQPSLDALSSMGAILGRSLHRLTRLLHTLSMALGVLATLYSIIVLRIYIVIPAILIGIMIMARRRVKMLKRLDNYLIILLFFISILLLSTIID</sequence>
<accession>A0A7J3MXC3</accession>
<name>A0A7J3MXC3_9CREN</name>
<dbReference type="EMBL" id="DTDH01000056">
    <property type="protein sequence ID" value="HGT98188.1"/>
    <property type="molecule type" value="Genomic_DNA"/>
</dbReference>
<feature type="transmembrane region" description="Helical" evidence="1">
    <location>
        <begin position="75"/>
        <end position="95"/>
    </location>
</feature>